<keyword evidence="3" id="KW-1185">Reference proteome</keyword>
<evidence type="ECO:0000313" key="3">
    <source>
        <dbReference type="Proteomes" id="UP000238937"/>
    </source>
</evidence>
<sequence length="245" mass="28150">MSQQQDQIEEVVRSFLDKKIDDRIENAVNDRIEKRLSDIKWLVGNVAVIFTALIIGSYINLNSEKSSLDTFKKDLKQELTGKSGEAKITLLNTNQSDLKGSKVHVAAIQLLSDSSGRMKKYRLFFPVQYRNDGTGIPKKVFVKIWIGGLETYIDDYYEVIDEEDKSLTVSIKVSYNQESTMVNFPPTTNNTENYYIDLDRMPPKKVYNAKIKLFIGEEQIKSSEANFKIVFDEKTKFFDLSQPTE</sequence>
<proteinExistence type="predicted"/>
<dbReference type="Proteomes" id="UP000238937">
    <property type="component" value="Unassembled WGS sequence"/>
</dbReference>
<keyword evidence="1" id="KW-0472">Membrane</keyword>
<feature type="non-terminal residue" evidence="2">
    <location>
        <position position="245"/>
    </location>
</feature>
<keyword evidence="1" id="KW-1133">Transmembrane helix</keyword>
<evidence type="ECO:0000313" key="2">
    <source>
        <dbReference type="EMBL" id="PSB40571.1"/>
    </source>
</evidence>
<dbReference type="AlphaFoldDB" id="A0A2T1F6E5"/>
<reference evidence="2 3" key="1">
    <citation type="submission" date="2018-03" db="EMBL/GenBank/DDBJ databases">
        <title>The ancient ancestry and fast evolution of plastids.</title>
        <authorList>
            <person name="Moore K.R."/>
            <person name="Magnabosco C."/>
            <person name="Momper L."/>
            <person name="Gold D.A."/>
            <person name="Bosak T."/>
            <person name="Fournier G.P."/>
        </authorList>
    </citation>
    <scope>NUCLEOTIDE SEQUENCE [LARGE SCALE GENOMIC DNA]</scope>
    <source>
        <strain evidence="2 3">CCALA 037</strain>
    </source>
</reference>
<accession>A0A2T1F6E5</accession>
<keyword evidence="1" id="KW-0812">Transmembrane</keyword>
<organism evidence="2 3">
    <name type="scientific">Chamaesiphon polymorphus CCALA 037</name>
    <dbReference type="NCBI Taxonomy" id="2107692"/>
    <lineage>
        <taxon>Bacteria</taxon>
        <taxon>Bacillati</taxon>
        <taxon>Cyanobacteriota</taxon>
        <taxon>Cyanophyceae</taxon>
        <taxon>Gomontiellales</taxon>
        <taxon>Chamaesiphonaceae</taxon>
        <taxon>Chamaesiphon</taxon>
    </lineage>
</organism>
<protein>
    <submittedName>
        <fullName evidence="2">Uncharacterized protein</fullName>
    </submittedName>
</protein>
<dbReference type="RefSeq" id="WP_146138580.1">
    <property type="nucleotide sequence ID" value="NZ_PVWO01000682.1"/>
</dbReference>
<gene>
    <name evidence="2" type="ORF">C7B77_28185</name>
</gene>
<evidence type="ECO:0000256" key="1">
    <source>
        <dbReference type="SAM" id="Phobius"/>
    </source>
</evidence>
<dbReference type="EMBL" id="PVWO01000682">
    <property type="protein sequence ID" value="PSB40571.1"/>
    <property type="molecule type" value="Genomic_DNA"/>
</dbReference>
<comment type="caution">
    <text evidence="2">The sequence shown here is derived from an EMBL/GenBank/DDBJ whole genome shotgun (WGS) entry which is preliminary data.</text>
</comment>
<name>A0A2T1F6E5_9CYAN</name>
<feature type="transmembrane region" description="Helical" evidence="1">
    <location>
        <begin position="41"/>
        <end position="61"/>
    </location>
</feature>